<dbReference type="EMBL" id="MVGT01000924">
    <property type="protein sequence ID" value="OVA15008.1"/>
    <property type="molecule type" value="Genomic_DNA"/>
</dbReference>
<evidence type="ECO:0000313" key="3">
    <source>
        <dbReference type="Proteomes" id="UP000195402"/>
    </source>
</evidence>
<dbReference type="STRING" id="56857.A0A200QX38"/>
<gene>
    <name evidence="2" type="ORF">BVC80_949g14</name>
</gene>
<dbReference type="PANTHER" id="PTHR35686">
    <property type="entry name" value="KINETOCHORE PROTEIN"/>
    <property type="match status" value="1"/>
</dbReference>
<dbReference type="OrthoDB" id="1914453at2759"/>
<proteinExistence type="predicted"/>
<feature type="region of interest" description="Disordered" evidence="1">
    <location>
        <begin position="1"/>
        <end position="35"/>
    </location>
</feature>
<evidence type="ECO:0000256" key="1">
    <source>
        <dbReference type="SAM" id="MobiDB-lite"/>
    </source>
</evidence>
<dbReference type="PANTHER" id="PTHR35686:SF1">
    <property type="entry name" value="KINETOCHORE PROTEIN"/>
    <property type="match status" value="1"/>
</dbReference>
<evidence type="ECO:0000313" key="2">
    <source>
        <dbReference type="EMBL" id="OVA15008.1"/>
    </source>
</evidence>
<dbReference type="FunCoup" id="A0A200QX38">
    <property type="interactions" value="1037"/>
</dbReference>
<sequence length="462" mass="52272">MENRDSDQSISEDEDDVGINLPTNPRSGNNKDGLEMLTFQDGNSKFMQSSTKVFTSNSDEEISDVEENNVPTNTSFISKAIKFQKDHFNNYESKNQDEASTWFTVHKEAEELIFLHDNAGCFSSRAVNSEPKKILKGSRGKAKPKFSIHFLSHKAEHSLSSMAKDENEKSSKILQMDEGLEDLEDIVMEHSITDLLEGLQEEKTKQSEVQVLANLSALEHRDTEHSMAELLEGLQGKNEPVKRTSELNTKTRSRMHKITRKRNMYQLGDKILDNEDPAEPMDSDTSSEDEAVKFLLQANGQNQMKLASQETKGQTMADRIHKALDATAVNDGGSLFATSKQTGMGYNGRLQQIMQTEKERHVEFLKQSQGMSMHDETKCITVKILSRYLDAKLTVCQCSCVENNKSSHCAESPLNSIGYGPKRTIIFSSRMCSNIEIEVGNFIRIHPPWYEHYNYFRVMDIG</sequence>
<dbReference type="AlphaFoldDB" id="A0A200QX38"/>
<dbReference type="OMA" id="INKNDHW"/>
<protein>
    <submittedName>
        <fullName evidence="2">Uncharacterized protein</fullName>
    </submittedName>
</protein>
<reference evidence="2 3" key="1">
    <citation type="journal article" date="2017" name="Mol. Plant">
        <title>The Genome of Medicinal Plant Macleaya cordata Provides New Insights into Benzylisoquinoline Alkaloids Metabolism.</title>
        <authorList>
            <person name="Liu X."/>
            <person name="Liu Y."/>
            <person name="Huang P."/>
            <person name="Ma Y."/>
            <person name="Qing Z."/>
            <person name="Tang Q."/>
            <person name="Cao H."/>
            <person name="Cheng P."/>
            <person name="Zheng Y."/>
            <person name="Yuan Z."/>
            <person name="Zhou Y."/>
            <person name="Liu J."/>
            <person name="Tang Z."/>
            <person name="Zhuo Y."/>
            <person name="Zhang Y."/>
            <person name="Yu L."/>
            <person name="Huang J."/>
            <person name="Yang P."/>
            <person name="Peng Q."/>
            <person name="Zhang J."/>
            <person name="Jiang W."/>
            <person name="Zhang Z."/>
            <person name="Lin K."/>
            <person name="Ro D.K."/>
            <person name="Chen X."/>
            <person name="Xiong X."/>
            <person name="Shang Y."/>
            <person name="Huang S."/>
            <person name="Zeng J."/>
        </authorList>
    </citation>
    <scope>NUCLEOTIDE SEQUENCE [LARGE SCALE GENOMIC DNA]</scope>
    <source>
        <strain evidence="3">cv. BLH2017</strain>
        <tissue evidence="2">Root</tissue>
    </source>
</reference>
<dbReference type="Proteomes" id="UP000195402">
    <property type="component" value="Unassembled WGS sequence"/>
</dbReference>
<comment type="caution">
    <text evidence="2">The sequence shown here is derived from an EMBL/GenBank/DDBJ whole genome shotgun (WGS) entry which is preliminary data.</text>
</comment>
<keyword evidence="3" id="KW-1185">Reference proteome</keyword>
<accession>A0A200QX38</accession>
<feature type="compositionally biased region" description="Polar residues" evidence="1">
    <location>
        <begin position="21"/>
        <end position="30"/>
    </location>
</feature>
<dbReference type="InParanoid" id="A0A200QX38"/>
<name>A0A200QX38_MACCD</name>
<organism evidence="2 3">
    <name type="scientific">Macleaya cordata</name>
    <name type="common">Five-seeded plume-poppy</name>
    <name type="synonym">Bocconia cordata</name>
    <dbReference type="NCBI Taxonomy" id="56857"/>
    <lineage>
        <taxon>Eukaryota</taxon>
        <taxon>Viridiplantae</taxon>
        <taxon>Streptophyta</taxon>
        <taxon>Embryophyta</taxon>
        <taxon>Tracheophyta</taxon>
        <taxon>Spermatophyta</taxon>
        <taxon>Magnoliopsida</taxon>
        <taxon>Ranunculales</taxon>
        <taxon>Papaveraceae</taxon>
        <taxon>Papaveroideae</taxon>
        <taxon>Macleaya</taxon>
    </lineage>
</organism>